<evidence type="ECO:0000256" key="2">
    <source>
        <dbReference type="ARBA" id="ARBA00022475"/>
    </source>
</evidence>
<dbReference type="RefSeq" id="WP_089862035.1">
    <property type="nucleotide sequence ID" value="NZ_FOTI01000029.1"/>
</dbReference>
<keyword evidence="8" id="KW-1185">Reference proteome</keyword>
<evidence type="ECO:0000256" key="3">
    <source>
        <dbReference type="ARBA" id="ARBA00022692"/>
    </source>
</evidence>
<feature type="transmembrane region" description="Helical" evidence="6">
    <location>
        <begin position="36"/>
        <end position="55"/>
    </location>
</feature>
<dbReference type="GO" id="GO:0033228">
    <property type="term" value="P:cysteine export across plasma membrane"/>
    <property type="evidence" value="ECO:0007669"/>
    <property type="project" value="TreeGrafter"/>
</dbReference>
<dbReference type="PANTHER" id="PTHR30086">
    <property type="entry name" value="ARGININE EXPORTER PROTEIN ARGO"/>
    <property type="match status" value="1"/>
</dbReference>
<keyword evidence="3 6" id="KW-0812">Transmembrane</keyword>
<sequence>MLAMFLYGLGIMYSPGPVNLLGINIGLQNRIRQSLGFFSGIAVSLFMYFIVLGFTGERIVKKEYLIYFSFFGSVYIIYLAIKLWRSVPDPDLTSSDKTVGLSFNDAFIMQSLNPKGILATLPIATIHFPASNITGFRIIIFSFLLAGLAFFAPFTYAVLGKFLSKLIKNKLFFNIYNKLMAVLLFWIAFSIIRDHVYLVLVGINQY</sequence>
<feature type="transmembrane region" description="Helical" evidence="6">
    <location>
        <begin position="64"/>
        <end position="84"/>
    </location>
</feature>
<organism evidence="7 8">
    <name type="scientific">Halanaerobium salsuginis</name>
    <dbReference type="NCBI Taxonomy" id="29563"/>
    <lineage>
        <taxon>Bacteria</taxon>
        <taxon>Bacillati</taxon>
        <taxon>Bacillota</taxon>
        <taxon>Clostridia</taxon>
        <taxon>Halanaerobiales</taxon>
        <taxon>Halanaerobiaceae</taxon>
        <taxon>Halanaerobium</taxon>
    </lineage>
</organism>
<evidence type="ECO:0000256" key="1">
    <source>
        <dbReference type="ARBA" id="ARBA00004651"/>
    </source>
</evidence>
<dbReference type="EMBL" id="FOTI01000029">
    <property type="protein sequence ID" value="SFL75760.1"/>
    <property type="molecule type" value="Genomic_DNA"/>
</dbReference>
<evidence type="ECO:0000313" key="7">
    <source>
        <dbReference type="EMBL" id="SFL75760.1"/>
    </source>
</evidence>
<keyword evidence="2" id="KW-1003">Cell membrane</keyword>
<evidence type="ECO:0000256" key="5">
    <source>
        <dbReference type="ARBA" id="ARBA00023136"/>
    </source>
</evidence>
<dbReference type="GO" id="GO:0015171">
    <property type="term" value="F:amino acid transmembrane transporter activity"/>
    <property type="evidence" value="ECO:0007669"/>
    <property type="project" value="TreeGrafter"/>
</dbReference>
<keyword evidence="4 6" id="KW-1133">Transmembrane helix</keyword>
<gene>
    <name evidence="7" type="ORF">SAMN02983006_01961</name>
</gene>
<dbReference type="AlphaFoldDB" id="A0A1I4KAQ0"/>
<evidence type="ECO:0000256" key="4">
    <source>
        <dbReference type="ARBA" id="ARBA00022989"/>
    </source>
</evidence>
<dbReference type="GO" id="GO:0005886">
    <property type="term" value="C:plasma membrane"/>
    <property type="evidence" value="ECO:0007669"/>
    <property type="project" value="UniProtKB-SubCell"/>
</dbReference>
<keyword evidence="5 6" id="KW-0472">Membrane</keyword>
<accession>A0A1I4KAQ0</accession>
<reference evidence="7 8" key="1">
    <citation type="submission" date="2016-10" db="EMBL/GenBank/DDBJ databases">
        <authorList>
            <person name="de Groot N.N."/>
        </authorList>
    </citation>
    <scope>NUCLEOTIDE SEQUENCE [LARGE SCALE GENOMIC DNA]</scope>
    <source>
        <strain evidence="7 8">ATCC 51327</strain>
    </source>
</reference>
<feature type="transmembrane region" description="Helical" evidence="6">
    <location>
        <begin position="138"/>
        <end position="159"/>
    </location>
</feature>
<dbReference type="InterPro" id="IPR001123">
    <property type="entry name" value="LeuE-type"/>
</dbReference>
<protein>
    <submittedName>
        <fullName evidence="7">Threonine/homoserine/homoserine lactone efflux protein</fullName>
    </submittedName>
</protein>
<dbReference type="PANTHER" id="PTHR30086:SF20">
    <property type="entry name" value="ARGININE EXPORTER PROTEIN ARGO-RELATED"/>
    <property type="match status" value="1"/>
</dbReference>
<evidence type="ECO:0000313" key="8">
    <source>
        <dbReference type="Proteomes" id="UP000199006"/>
    </source>
</evidence>
<evidence type="ECO:0000256" key="6">
    <source>
        <dbReference type="SAM" id="Phobius"/>
    </source>
</evidence>
<name>A0A1I4KAQ0_9FIRM</name>
<dbReference type="STRING" id="29563.SAMN02983006_01961"/>
<proteinExistence type="predicted"/>
<comment type="subcellular location">
    <subcellularLocation>
        <location evidence="1">Cell membrane</location>
        <topology evidence="1">Multi-pass membrane protein</topology>
    </subcellularLocation>
</comment>
<dbReference type="Pfam" id="PF01810">
    <property type="entry name" value="LysE"/>
    <property type="match status" value="1"/>
</dbReference>
<dbReference type="OrthoDB" id="198428at2"/>
<dbReference type="Proteomes" id="UP000199006">
    <property type="component" value="Unassembled WGS sequence"/>
</dbReference>
<feature type="transmembrane region" description="Helical" evidence="6">
    <location>
        <begin position="171"/>
        <end position="192"/>
    </location>
</feature>